<evidence type="ECO:0000313" key="1">
    <source>
        <dbReference type="EMBL" id="PLS29945.1"/>
    </source>
</evidence>
<organism evidence="1 2">
    <name type="scientific">Bifidobacterium margollesii</name>
    <dbReference type="NCBI Taxonomy" id="2020964"/>
    <lineage>
        <taxon>Bacteria</taxon>
        <taxon>Bacillati</taxon>
        <taxon>Actinomycetota</taxon>
        <taxon>Actinomycetes</taxon>
        <taxon>Bifidobacteriales</taxon>
        <taxon>Bifidobacteriaceae</taxon>
        <taxon>Bifidobacterium</taxon>
    </lineage>
</organism>
<accession>A0A2N5J6V2</accession>
<evidence type="ECO:0000313" key="2">
    <source>
        <dbReference type="Proteomes" id="UP000235050"/>
    </source>
</evidence>
<proteinExistence type="predicted"/>
<dbReference type="OrthoDB" id="3240495at2"/>
<keyword evidence="2" id="KW-1185">Reference proteome</keyword>
<name>A0A2N5J6V2_9BIFI</name>
<reference evidence="1 2" key="1">
    <citation type="submission" date="2017-07" db="EMBL/GenBank/DDBJ databases">
        <title>Bifidobacterium novel species.</title>
        <authorList>
            <person name="Lugli G.A."/>
            <person name="Milani C."/>
            <person name="Duranti S."/>
            <person name="Mangifesta M."/>
        </authorList>
    </citation>
    <scope>NUCLEOTIDE SEQUENCE [LARGE SCALE GENOMIC DNA]</scope>
    <source>
        <strain evidence="2">Uis1B</strain>
    </source>
</reference>
<protein>
    <submittedName>
        <fullName evidence="1">Uncharacterized protein</fullName>
    </submittedName>
</protein>
<gene>
    <name evidence="1" type="ORF">Uis1B_2213</name>
</gene>
<sequence>MRFNDGIYSEIQSFDAGEFLGVPCDSDHALEYDHRWDVYRRLQIREAGYDPDGPLTDEQADEADLTDIYVINRIDADGLLYDALGEWYGSRRDIVNHVRSAVIATDPMTPCRRWLYWPTGIGYDTISADLLDRPADGNARRQLIDLLNNDRRTTA</sequence>
<dbReference type="RefSeq" id="WP_101618352.1">
    <property type="nucleotide sequence ID" value="NZ_NMWU01000055.1"/>
</dbReference>
<dbReference type="Proteomes" id="UP000235050">
    <property type="component" value="Unassembled WGS sequence"/>
</dbReference>
<comment type="caution">
    <text evidence="1">The sequence shown here is derived from an EMBL/GenBank/DDBJ whole genome shotgun (WGS) entry which is preliminary data.</text>
</comment>
<dbReference type="EMBL" id="NMWU01000055">
    <property type="protein sequence ID" value="PLS29945.1"/>
    <property type="molecule type" value="Genomic_DNA"/>
</dbReference>
<dbReference type="AlphaFoldDB" id="A0A2N5J6V2"/>